<keyword evidence="6" id="KW-0282">Flagellum</keyword>
<dbReference type="Gene3D" id="3.90.1210.10">
    <property type="entry name" value="Antifreeze-like/N-acetylneuraminic acid synthase C-terminal domain"/>
    <property type="match status" value="1"/>
</dbReference>
<sequence length="152" mass="16135">MKRLLLIAAFAFLAATLPAGAQMVSTLPVPGITIYPGDPITDDMLTERRFRLTRASLEAVVAGREMLVGKVARRTLLPGQPITVNAVENPKLVRRGVPVRLVFVEGGLTIITYAEPMQSGSVGEVIRVRNTESGTVIVGVVQADGSIVVGKS</sequence>
<accession>A0A1I4QGN7</accession>
<evidence type="ECO:0000259" key="5">
    <source>
        <dbReference type="SMART" id="SM00858"/>
    </source>
</evidence>
<evidence type="ECO:0000256" key="1">
    <source>
        <dbReference type="ARBA" id="ARBA00004418"/>
    </source>
</evidence>
<protein>
    <recommendedName>
        <fullName evidence="4">Flagella basal body P-ring formation protein FlgA</fullName>
    </recommendedName>
</protein>
<dbReference type="Pfam" id="PF13144">
    <property type="entry name" value="ChapFlgA"/>
    <property type="match status" value="1"/>
</dbReference>
<dbReference type="AlphaFoldDB" id="A0A1I4QGN7"/>
<dbReference type="CDD" id="cd11614">
    <property type="entry name" value="SAF_CpaB_FlgA_like"/>
    <property type="match status" value="1"/>
</dbReference>
<dbReference type="NCBIfam" id="TIGR03170">
    <property type="entry name" value="flgA_cterm"/>
    <property type="match status" value="1"/>
</dbReference>
<dbReference type="InterPro" id="IPR017585">
    <property type="entry name" value="SAF_FlgA"/>
</dbReference>
<evidence type="ECO:0000256" key="2">
    <source>
        <dbReference type="ARBA" id="ARBA00022729"/>
    </source>
</evidence>
<dbReference type="InterPro" id="IPR039246">
    <property type="entry name" value="Flagellar_FlgA"/>
</dbReference>
<reference evidence="6 7" key="1">
    <citation type="submission" date="2017-12" db="EMBL/GenBank/DDBJ databases">
        <title>Anaerobic carbon monoxide metabolism by Pleomorphomonas carboxyditropha sp. nov., a new mesophilic hydrogenogenic carboxidotroph.</title>
        <authorList>
            <person name="Esquivel-Elizondo S."/>
            <person name="Krajmalnik-Brown R."/>
        </authorList>
    </citation>
    <scope>NUCLEOTIDE SEQUENCE [LARGE SCALE GENOMIC DNA]</scope>
    <source>
        <strain evidence="6 7">R5-392</strain>
    </source>
</reference>
<keyword evidence="6" id="KW-0966">Cell projection</keyword>
<keyword evidence="6" id="KW-0969">Cilium</keyword>
<evidence type="ECO:0000313" key="7">
    <source>
        <dbReference type="Proteomes" id="UP000233491"/>
    </source>
</evidence>
<dbReference type="EMBL" id="PJNW01000002">
    <property type="protein sequence ID" value="PKR90691.1"/>
    <property type="molecule type" value="Genomic_DNA"/>
</dbReference>
<dbReference type="OrthoDB" id="8448733at2"/>
<evidence type="ECO:0000256" key="3">
    <source>
        <dbReference type="ARBA" id="ARBA00022764"/>
    </source>
</evidence>
<feature type="domain" description="SAF" evidence="5">
    <location>
        <begin position="25"/>
        <end position="88"/>
    </location>
</feature>
<comment type="similarity">
    <text evidence="4">Belongs to the FlgA family.</text>
</comment>
<dbReference type="Proteomes" id="UP000233491">
    <property type="component" value="Unassembled WGS sequence"/>
</dbReference>
<dbReference type="PANTHER" id="PTHR36307">
    <property type="entry name" value="FLAGELLA BASAL BODY P-RING FORMATION PROTEIN FLGA"/>
    <property type="match status" value="1"/>
</dbReference>
<dbReference type="PANTHER" id="PTHR36307:SF1">
    <property type="entry name" value="FLAGELLA BASAL BODY P-RING FORMATION PROTEIN FLGA"/>
    <property type="match status" value="1"/>
</dbReference>
<dbReference type="GO" id="GO:0044780">
    <property type="term" value="P:bacterial-type flagellum assembly"/>
    <property type="evidence" value="ECO:0007669"/>
    <property type="project" value="InterPro"/>
</dbReference>
<organism evidence="6 7">
    <name type="scientific">Pleomorphomonas diazotrophica</name>
    <dbReference type="NCBI Taxonomy" id="1166257"/>
    <lineage>
        <taxon>Bacteria</taxon>
        <taxon>Pseudomonadati</taxon>
        <taxon>Pseudomonadota</taxon>
        <taxon>Alphaproteobacteria</taxon>
        <taxon>Hyphomicrobiales</taxon>
        <taxon>Pleomorphomonadaceae</taxon>
        <taxon>Pleomorphomonas</taxon>
    </lineage>
</organism>
<comment type="function">
    <text evidence="4">Involved in the assembly process of the P-ring formation. It may associate with FlgF on the rod constituting a structure essential for the P-ring assembly or may act as a modulator protein for the P-ring assembly.</text>
</comment>
<dbReference type="InterPro" id="IPR013974">
    <property type="entry name" value="SAF"/>
</dbReference>
<dbReference type="SMART" id="SM00858">
    <property type="entry name" value="SAF"/>
    <property type="match status" value="1"/>
</dbReference>
<dbReference type="GO" id="GO:0042597">
    <property type="term" value="C:periplasmic space"/>
    <property type="evidence" value="ECO:0007669"/>
    <property type="project" value="UniProtKB-SubCell"/>
</dbReference>
<evidence type="ECO:0000313" key="6">
    <source>
        <dbReference type="EMBL" id="PKR90691.1"/>
    </source>
</evidence>
<dbReference type="Gene3D" id="2.30.30.760">
    <property type="match status" value="1"/>
</dbReference>
<feature type="signal peptide" evidence="4">
    <location>
        <begin position="1"/>
        <end position="21"/>
    </location>
</feature>
<proteinExistence type="inferred from homology"/>
<dbReference type="RefSeq" id="WP_101287955.1">
    <property type="nucleotide sequence ID" value="NZ_FOUQ01000001.1"/>
</dbReference>
<keyword evidence="4" id="KW-1005">Bacterial flagellum biogenesis</keyword>
<comment type="subcellular location">
    <subcellularLocation>
        <location evidence="1 4">Periplasm</location>
    </subcellularLocation>
</comment>
<feature type="chain" id="PRO_5015018743" description="Flagella basal body P-ring formation protein FlgA" evidence="4">
    <location>
        <begin position="22"/>
        <end position="152"/>
    </location>
</feature>
<comment type="caution">
    <text evidence="6">The sequence shown here is derived from an EMBL/GenBank/DDBJ whole genome shotgun (WGS) entry which is preliminary data.</text>
</comment>
<keyword evidence="2 4" id="KW-0732">Signal</keyword>
<evidence type="ECO:0000256" key="4">
    <source>
        <dbReference type="RuleBase" id="RU362063"/>
    </source>
</evidence>
<keyword evidence="3 4" id="KW-0574">Periplasm</keyword>
<name>A0A1I4QGN7_9HYPH</name>
<keyword evidence="7" id="KW-1185">Reference proteome</keyword>
<gene>
    <name evidence="6" type="ORF">CXZ10_04850</name>
</gene>